<evidence type="ECO:0000313" key="2">
    <source>
        <dbReference type="EMBL" id="SVB82797.1"/>
    </source>
</evidence>
<sequence>AVGGLFWLIKRDRLLGWGTLAVLLTAVYVNAAVVDWWGGEAFGARRFVSYTVFFTVGLGALVSSWRWAQWSGTFRIIAACVIISNVLFLTQYQVALRSGGTIIEYPVSAQQVLLERFVLPWRLLNHQEQD</sequence>
<name>A0A382H7A7_9ZZZZ</name>
<reference evidence="2" key="1">
    <citation type="submission" date="2018-05" db="EMBL/GenBank/DDBJ databases">
        <authorList>
            <person name="Lanie J.A."/>
            <person name="Ng W.-L."/>
            <person name="Kazmierczak K.M."/>
            <person name="Andrzejewski T.M."/>
            <person name="Davidsen T.M."/>
            <person name="Wayne K.J."/>
            <person name="Tettelin H."/>
            <person name="Glass J.I."/>
            <person name="Rusch D."/>
            <person name="Podicherti R."/>
            <person name="Tsui H.-C.T."/>
            <person name="Winkler M.E."/>
        </authorList>
    </citation>
    <scope>NUCLEOTIDE SEQUENCE</scope>
</reference>
<feature type="non-terminal residue" evidence="2">
    <location>
        <position position="1"/>
    </location>
</feature>
<feature type="transmembrane region" description="Helical" evidence="1">
    <location>
        <begin position="14"/>
        <end position="35"/>
    </location>
</feature>
<protein>
    <submittedName>
        <fullName evidence="2">Uncharacterized protein</fullName>
    </submittedName>
</protein>
<dbReference type="EMBL" id="UINC01059415">
    <property type="protein sequence ID" value="SVB82797.1"/>
    <property type="molecule type" value="Genomic_DNA"/>
</dbReference>
<proteinExistence type="predicted"/>
<keyword evidence="1" id="KW-0472">Membrane</keyword>
<feature type="transmembrane region" description="Helical" evidence="1">
    <location>
        <begin position="47"/>
        <end position="68"/>
    </location>
</feature>
<dbReference type="AlphaFoldDB" id="A0A382H7A7"/>
<accession>A0A382H7A7</accession>
<organism evidence="2">
    <name type="scientific">marine metagenome</name>
    <dbReference type="NCBI Taxonomy" id="408172"/>
    <lineage>
        <taxon>unclassified sequences</taxon>
        <taxon>metagenomes</taxon>
        <taxon>ecological metagenomes</taxon>
    </lineage>
</organism>
<evidence type="ECO:0000256" key="1">
    <source>
        <dbReference type="SAM" id="Phobius"/>
    </source>
</evidence>
<keyword evidence="1" id="KW-0812">Transmembrane</keyword>
<keyword evidence="1" id="KW-1133">Transmembrane helix</keyword>
<gene>
    <name evidence="2" type="ORF">METZ01_LOCUS235651</name>
</gene>
<feature type="transmembrane region" description="Helical" evidence="1">
    <location>
        <begin position="74"/>
        <end position="92"/>
    </location>
</feature>